<evidence type="ECO:0000256" key="1">
    <source>
        <dbReference type="SAM" id="MobiDB-lite"/>
    </source>
</evidence>
<accession>A0A368VZ13</accession>
<name>A0A368VZ13_9ACTN</name>
<evidence type="ECO:0000313" key="2">
    <source>
        <dbReference type="EMBL" id="RCW47247.1"/>
    </source>
</evidence>
<evidence type="ECO:0000313" key="3">
    <source>
        <dbReference type="Proteomes" id="UP000253495"/>
    </source>
</evidence>
<dbReference type="AlphaFoldDB" id="A0A368VZ13"/>
<gene>
    <name evidence="2" type="ORF">DFQ14_101595</name>
</gene>
<proteinExistence type="predicted"/>
<keyword evidence="3" id="KW-1185">Reference proteome</keyword>
<dbReference type="EMBL" id="QPJC01000001">
    <property type="protein sequence ID" value="RCW47247.1"/>
    <property type="molecule type" value="Genomic_DNA"/>
</dbReference>
<dbReference type="Proteomes" id="UP000253495">
    <property type="component" value="Unassembled WGS sequence"/>
</dbReference>
<reference evidence="2 3" key="1">
    <citation type="submission" date="2018-07" db="EMBL/GenBank/DDBJ databases">
        <title>Genomic Encyclopedia of Type Strains, Phase III (KMG-III): the genomes of soil and plant-associated and newly described type strains.</title>
        <authorList>
            <person name="Whitman W."/>
        </authorList>
    </citation>
    <scope>NUCLEOTIDE SEQUENCE [LARGE SCALE GENOMIC DNA]</scope>
    <source>
        <strain evidence="2 3">CECT 8575</strain>
    </source>
</reference>
<sequence length="140" mass="15268">MYTAARLRLSRAEVLELLGDVTDIRAQVEFGEYDQSARAVLFGNVQLEYVDGAPETRSTVYPYLHLLPGPAVGSSQRTYGDAVGIGSKAWPYEAAVGRYGGESEDECSREEAVDRVRRAQPPQHRGGGEHPSTGDQGRRG</sequence>
<organism evidence="2 3">
    <name type="scientific">Halopolyspora algeriensis</name>
    <dbReference type="NCBI Taxonomy" id="1500506"/>
    <lineage>
        <taxon>Bacteria</taxon>
        <taxon>Bacillati</taxon>
        <taxon>Actinomycetota</taxon>
        <taxon>Actinomycetes</taxon>
        <taxon>Actinomycetes incertae sedis</taxon>
        <taxon>Halopolyspora</taxon>
    </lineage>
</organism>
<comment type="caution">
    <text evidence="2">The sequence shown here is derived from an EMBL/GenBank/DDBJ whole genome shotgun (WGS) entry which is preliminary data.</text>
</comment>
<feature type="region of interest" description="Disordered" evidence="1">
    <location>
        <begin position="98"/>
        <end position="140"/>
    </location>
</feature>
<protein>
    <submittedName>
        <fullName evidence="2">Uncharacterized protein</fullName>
    </submittedName>
</protein>